<organism evidence="2">
    <name type="scientific">Lygus hesperus</name>
    <name type="common">Western plant bug</name>
    <dbReference type="NCBI Taxonomy" id="30085"/>
    <lineage>
        <taxon>Eukaryota</taxon>
        <taxon>Metazoa</taxon>
        <taxon>Ecdysozoa</taxon>
        <taxon>Arthropoda</taxon>
        <taxon>Hexapoda</taxon>
        <taxon>Insecta</taxon>
        <taxon>Pterygota</taxon>
        <taxon>Neoptera</taxon>
        <taxon>Paraneoptera</taxon>
        <taxon>Hemiptera</taxon>
        <taxon>Heteroptera</taxon>
        <taxon>Panheteroptera</taxon>
        <taxon>Cimicomorpha</taxon>
        <taxon>Miridae</taxon>
        <taxon>Mirini</taxon>
        <taxon>Lygus</taxon>
    </lineage>
</organism>
<sequence>MSAKTTQVKDKGKRTKKLDDEKEKELMDYLKKHFFLDKFKESVKEMIDMDPNLPKDPVKYDKALRKRRDKLIEDFVKSEFQFFFNVAEYAKVLIDSWRGTFGNCLCGGGTNEPPIPEFLVRETRPDTPRRSQEDEDDAKEEEEEDNQEEDVEDELALDLEGDELEEELGEVDEDEVEGVSVEGVSEEVVQEEGAPEEELEEEEDDKEEELPESDDDPCTCIQGYMFPFPPEEYNYPLNKDGKSTKY</sequence>
<proteinExistence type="predicted"/>
<evidence type="ECO:0000313" key="2">
    <source>
        <dbReference type="EMBL" id="JAG04919.1"/>
    </source>
</evidence>
<evidence type="ECO:0000256" key="1">
    <source>
        <dbReference type="SAM" id="MobiDB-lite"/>
    </source>
</evidence>
<reference evidence="3" key="3">
    <citation type="submission" date="2014-09" db="EMBL/GenBank/DDBJ databases">
        <authorList>
            <person name="Magalhaes I.L.F."/>
            <person name="Oliveira U."/>
            <person name="Santos F.R."/>
            <person name="Vidigal T.H.D.A."/>
            <person name="Brescovit A.D."/>
            <person name="Santos A.J."/>
        </authorList>
    </citation>
    <scope>NUCLEOTIDE SEQUENCE</scope>
</reference>
<protein>
    <submittedName>
        <fullName evidence="2">Uncharacterized protein</fullName>
    </submittedName>
</protein>
<feature type="compositionally biased region" description="Acidic residues" evidence="1">
    <location>
        <begin position="133"/>
        <end position="177"/>
    </location>
</feature>
<feature type="compositionally biased region" description="Basic and acidic residues" evidence="1">
    <location>
        <begin position="119"/>
        <end position="132"/>
    </location>
</feature>
<dbReference type="EMBL" id="GBHO01038685">
    <property type="protein sequence ID" value="JAG04919.1"/>
    <property type="molecule type" value="Transcribed_RNA"/>
</dbReference>
<gene>
    <name evidence="2" type="ORF">CM83_6826</name>
</gene>
<feature type="region of interest" description="Disordered" evidence="1">
    <location>
        <begin position="108"/>
        <end position="246"/>
    </location>
</feature>
<dbReference type="EMBL" id="GBRD01002437">
    <property type="protein sequence ID" value="JAG63384.1"/>
    <property type="molecule type" value="Transcribed_RNA"/>
</dbReference>
<accession>A0A0A9WAT9</accession>
<feature type="compositionally biased region" description="Acidic residues" evidence="1">
    <location>
        <begin position="184"/>
        <end position="217"/>
    </location>
</feature>
<evidence type="ECO:0000313" key="3">
    <source>
        <dbReference type="EMBL" id="JAG63384.1"/>
    </source>
</evidence>
<reference evidence="2" key="1">
    <citation type="journal article" date="2014" name="PLoS ONE">
        <title>Transcriptome-Based Identification of ABC Transporters in the Western Tarnished Plant Bug Lygus hesperus.</title>
        <authorList>
            <person name="Hull J.J."/>
            <person name="Chaney K."/>
            <person name="Geib S.M."/>
            <person name="Fabrick J.A."/>
            <person name="Brent C.S."/>
            <person name="Walsh D."/>
            <person name="Lavine L.C."/>
        </authorList>
    </citation>
    <scope>NUCLEOTIDE SEQUENCE</scope>
</reference>
<reference evidence="2" key="2">
    <citation type="submission" date="2014-07" db="EMBL/GenBank/DDBJ databases">
        <authorList>
            <person name="Hull J."/>
        </authorList>
    </citation>
    <scope>NUCLEOTIDE SEQUENCE</scope>
</reference>
<dbReference type="AlphaFoldDB" id="A0A0A9WAT9"/>
<name>A0A0A9WAT9_LYGHE</name>